<feature type="compositionally biased region" description="Basic and acidic residues" evidence="8">
    <location>
        <begin position="512"/>
        <end position="608"/>
    </location>
</feature>
<dbReference type="SUPFAM" id="SSF49384">
    <property type="entry name" value="Carbohydrate-binding domain"/>
    <property type="match status" value="1"/>
</dbReference>
<dbReference type="GO" id="GO:0000272">
    <property type="term" value="P:polysaccharide catabolic process"/>
    <property type="evidence" value="ECO:0007669"/>
    <property type="project" value="UniProtKB-KW"/>
</dbReference>
<organism evidence="11 12">
    <name type="scientific">Basidiobolus meristosporus CBS 931.73</name>
    <dbReference type="NCBI Taxonomy" id="1314790"/>
    <lineage>
        <taxon>Eukaryota</taxon>
        <taxon>Fungi</taxon>
        <taxon>Fungi incertae sedis</taxon>
        <taxon>Zoopagomycota</taxon>
        <taxon>Entomophthoromycotina</taxon>
        <taxon>Basidiobolomycetes</taxon>
        <taxon>Basidiobolales</taxon>
        <taxon>Basidiobolaceae</taxon>
        <taxon>Basidiobolus</taxon>
    </lineage>
</organism>
<feature type="compositionally biased region" description="Basic and acidic residues" evidence="8">
    <location>
        <begin position="350"/>
        <end position="419"/>
    </location>
</feature>
<dbReference type="Proteomes" id="UP000193498">
    <property type="component" value="Unassembled WGS sequence"/>
</dbReference>
<dbReference type="InterPro" id="IPR001919">
    <property type="entry name" value="CBD2"/>
</dbReference>
<evidence type="ECO:0000256" key="5">
    <source>
        <dbReference type="ARBA" id="ARBA00023277"/>
    </source>
</evidence>
<keyword evidence="7" id="KW-0624">Polysaccharide degradation</keyword>
<evidence type="ECO:0000313" key="11">
    <source>
        <dbReference type="EMBL" id="ORX86717.1"/>
    </source>
</evidence>
<dbReference type="Gene3D" id="3.20.20.80">
    <property type="entry name" value="Glycosidases"/>
    <property type="match status" value="1"/>
</dbReference>
<dbReference type="CDD" id="cd02877">
    <property type="entry name" value="GH18_hevamine_XipI_class_III"/>
    <property type="match status" value="1"/>
</dbReference>
<gene>
    <name evidence="11" type="ORF">K493DRAFT_319758</name>
</gene>
<dbReference type="SUPFAM" id="SSF51445">
    <property type="entry name" value="(Trans)glycosidases"/>
    <property type="match status" value="1"/>
</dbReference>
<keyword evidence="6" id="KW-0326">Glycosidase</keyword>
<dbReference type="GO" id="GO:0006032">
    <property type="term" value="P:chitin catabolic process"/>
    <property type="evidence" value="ECO:0007669"/>
    <property type="project" value="UniProtKB-KW"/>
</dbReference>
<accession>A0A1Y1XLU7</accession>
<dbReference type="PROSITE" id="PS01095">
    <property type="entry name" value="GH18_1"/>
    <property type="match status" value="1"/>
</dbReference>
<dbReference type="PANTHER" id="PTHR45708:SF49">
    <property type="entry name" value="ENDOCHITINASE"/>
    <property type="match status" value="1"/>
</dbReference>
<comment type="catalytic activity">
    <reaction evidence="1">
        <text>Random endo-hydrolysis of N-acetyl-beta-D-glucosaminide (1-&gt;4)-beta-linkages in chitin and chitodextrins.</text>
        <dbReference type="EC" id="3.2.1.14"/>
    </reaction>
</comment>
<evidence type="ECO:0000256" key="2">
    <source>
        <dbReference type="ARBA" id="ARBA00012729"/>
    </source>
</evidence>
<feature type="compositionally biased region" description="Basic and acidic residues" evidence="8">
    <location>
        <begin position="426"/>
        <end position="504"/>
    </location>
</feature>
<keyword evidence="9" id="KW-0732">Signal</keyword>
<dbReference type="OrthoDB" id="6020543at2759"/>
<dbReference type="InterPro" id="IPR001579">
    <property type="entry name" value="Glyco_hydro_18_chit_AS"/>
</dbReference>
<keyword evidence="12" id="KW-1185">Reference proteome</keyword>
<dbReference type="EMBL" id="MCFE01000565">
    <property type="protein sequence ID" value="ORX86717.1"/>
    <property type="molecule type" value="Genomic_DNA"/>
</dbReference>
<sequence>MVSTRLAALTVVLASLSLTSAFDESCNSNLVTYWGQNTMGILNPTDKSKWEKPLRDYCNDNTLDVINIGFMNVFNGDAGNLPQINLSCHCGGTHFPGTTLLSCPDVGEDIKYCQSKGKKVTMSLGGAAGSYGLDNDADGERFAKTVWDTLLGGSSNTRPFGSTILDGIDLDIEAGVSTGYGAFIRKLRTYFDTDKSRKYITSAAPQCPYPDMFLGNALDEAWFDMVYIQFYNNYCTPSIPGHFNYGIWDHWAKTKSVNPDVKLFIGTLGNPKAGSYGYMTPDELKPLIDSTRQQYSSFGGVMTWEASTSESSMINGVSFAQSVKNILMEGGKCSGHPQPSKPASTHHTTHTAETHKSSIHHTTETHNKPSTHHTSESHKSSHHTTETHKSSAHHTTETHKSSTHHTTETHKPTTHHTTESHNSSHHTTETHKSSAHHTTEAHKSSTHHTTETHKPTTHHTTESHKSSHHTTETHKSSAHHTTETRKSSTHHTTESHKSSHHTTETPKSSAHHTTEAHKSSTDHTTETHKPSHHTTETHKSSAHHTTEAHKSSTHHTTETHKPSHHTTETHKSSAHHTTETHKPSHHTTESHKSSAHHTSETHETHKPSTTESHAPKPTGVCPVQNAPCNTVNLACNGNEYAQCVFGKWVLRKCDAHDLLTCVQDNALVYCDWAYKHPHQPACTTPYGGMKKRAIEGPSNHALIDYAAPEYSNNMFKTTVRIRTTTTAFSNNWRIQFELPRGQTIVNNTRGVFSQKGNKVTVISVPKKEPDWNMAILFDIMGTHKNGSDIVPIGAKFWDLGEI</sequence>
<dbReference type="InterPro" id="IPR012291">
    <property type="entry name" value="CBM2_carb-bd_dom_sf"/>
</dbReference>
<feature type="region of interest" description="Disordered" evidence="8">
    <location>
        <begin position="330"/>
        <end position="618"/>
    </location>
</feature>
<dbReference type="InterPro" id="IPR050542">
    <property type="entry name" value="Glycosyl_Hydrlase18_Chitinase"/>
</dbReference>
<evidence type="ECO:0000256" key="7">
    <source>
        <dbReference type="ARBA" id="ARBA00023326"/>
    </source>
</evidence>
<dbReference type="InParanoid" id="A0A1Y1XLU7"/>
<dbReference type="InterPro" id="IPR001223">
    <property type="entry name" value="Glyco_hydro18_cat"/>
</dbReference>
<dbReference type="Pfam" id="PF00553">
    <property type="entry name" value="CBM_2"/>
    <property type="match status" value="1"/>
</dbReference>
<feature type="signal peptide" evidence="9">
    <location>
        <begin position="1"/>
        <end position="21"/>
    </location>
</feature>
<comment type="caution">
    <text evidence="11">The sequence shown here is derived from an EMBL/GenBank/DDBJ whole genome shotgun (WGS) entry which is preliminary data.</text>
</comment>
<dbReference type="GO" id="GO:0008843">
    <property type="term" value="F:endochitinase activity"/>
    <property type="evidence" value="ECO:0007669"/>
    <property type="project" value="UniProtKB-EC"/>
</dbReference>
<dbReference type="GO" id="GO:0030247">
    <property type="term" value="F:polysaccharide binding"/>
    <property type="evidence" value="ECO:0007669"/>
    <property type="project" value="InterPro"/>
</dbReference>
<feature type="domain" description="GH18" evidence="10">
    <location>
        <begin position="28"/>
        <end position="330"/>
    </location>
</feature>
<dbReference type="GO" id="GO:0005576">
    <property type="term" value="C:extracellular region"/>
    <property type="evidence" value="ECO:0007669"/>
    <property type="project" value="TreeGrafter"/>
</dbReference>
<dbReference type="InterPro" id="IPR008965">
    <property type="entry name" value="CBM2/CBM3_carb-bd_dom_sf"/>
</dbReference>
<feature type="chain" id="PRO_5013186331" description="chitinase" evidence="9">
    <location>
        <begin position="22"/>
        <end position="802"/>
    </location>
</feature>
<evidence type="ECO:0000256" key="3">
    <source>
        <dbReference type="ARBA" id="ARBA00022801"/>
    </source>
</evidence>
<dbReference type="InterPro" id="IPR017853">
    <property type="entry name" value="GH"/>
</dbReference>
<dbReference type="Gene3D" id="2.60.40.290">
    <property type="match status" value="1"/>
</dbReference>
<reference evidence="11 12" key="1">
    <citation type="submission" date="2016-07" db="EMBL/GenBank/DDBJ databases">
        <title>Pervasive Adenine N6-methylation of Active Genes in Fungi.</title>
        <authorList>
            <consortium name="DOE Joint Genome Institute"/>
            <person name="Mondo S.J."/>
            <person name="Dannebaum R.O."/>
            <person name="Kuo R.C."/>
            <person name="Labutti K."/>
            <person name="Haridas S."/>
            <person name="Kuo A."/>
            <person name="Salamov A."/>
            <person name="Ahrendt S.R."/>
            <person name="Lipzen A."/>
            <person name="Sullivan W."/>
            <person name="Andreopoulos W.B."/>
            <person name="Clum A."/>
            <person name="Lindquist E."/>
            <person name="Daum C."/>
            <person name="Ramamoorthy G.K."/>
            <person name="Gryganskyi A."/>
            <person name="Culley D."/>
            <person name="Magnuson J.K."/>
            <person name="James T.Y."/>
            <person name="O'Malley M.A."/>
            <person name="Stajich J.E."/>
            <person name="Spatafora J.W."/>
            <person name="Visel A."/>
            <person name="Grigoriev I.V."/>
        </authorList>
    </citation>
    <scope>NUCLEOTIDE SEQUENCE [LARGE SCALE GENOMIC DNA]</scope>
    <source>
        <strain evidence="11 12">CBS 931.73</strain>
    </source>
</reference>
<dbReference type="InterPro" id="IPR045321">
    <property type="entry name" value="Cts1-like"/>
</dbReference>
<evidence type="ECO:0000256" key="4">
    <source>
        <dbReference type="ARBA" id="ARBA00023024"/>
    </source>
</evidence>
<dbReference type="EC" id="3.2.1.14" evidence="2"/>
<protein>
    <recommendedName>
        <fullName evidence="2">chitinase</fullName>
        <ecNumber evidence="2">3.2.1.14</ecNumber>
    </recommendedName>
</protein>
<name>A0A1Y1XLU7_9FUNG</name>
<dbReference type="AlphaFoldDB" id="A0A1Y1XLU7"/>
<evidence type="ECO:0000256" key="1">
    <source>
        <dbReference type="ARBA" id="ARBA00000822"/>
    </source>
</evidence>
<dbReference type="PROSITE" id="PS51910">
    <property type="entry name" value="GH18_2"/>
    <property type="match status" value="1"/>
</dbReference>
<keyword evidence="5" id="KW-0119">Carbohydrate metabolism</keyword>
<keyword evidence="3 11" id="KW-0378">Hydrolase</keyword>
<evidence type="ECO:0000256" key="8">
    <source>
        <dbReference type="SAM" id="MobiDB-lite"/>
    </source>
</evidence>
<evidence type="ECO:0000256" key="9">
    <source>
        <dbReference type="SAM" id="SignalP"/>
    </source>
</evidence>
<dbReference type="PANTHER" id="PTHR45708">
    <property type="entry name" value="ENDOCHITINASE"/>
    <property type="match status" value="1"/>
</dbReference>
<evidence type="ECO:0000313" key="12">
    <source>
        <dbReference type="Proteomes" id="UP000193498"/>
    </source>
</evidence>
<evidence type="ECO:0000259" key="10">
    <source>
        <dbReference type="PROSITE" id="PS51910"/>
    </source>
</evidence>
<evidence type="ECO:0000256" key="6">
    <source>
        <dbReference type="ARBA" id="ARBA00023295"/>
    </source>
</evidence>
<proteinExistence type="predicted"/>
<keyword evidence="4" id="KW-0146">Chitin degradation</keyword>
<dbReference type="STRING" id="1314790.A0A1Y1XLU7"/>